<name>A0A285AWB2_9ENTR</name>
<comment type="similarity">
    <text evidence="6">Belongs to the zinc-containing alcohol dehydrogenase family.</text>
</comment>
<keyword evidence="2 6" id="KW-0479">Metal-binding</keyword>
<dbReference type="GO" id="GO:0008270">
    <property type="term" value="F:zinc ion binding"/>
    <property type="evidence" value="ECO:0007669"/>
    <property type="project" value="InterPro"/>
</dbReference>
<keyword evidence="5" id="KW-0520">NAD</keyword>
<dbReference type="Proteomes" id="UP001458070">
    <property type="component" value="Unassembled WGS sequence"/>
</dbReference>
<dbReference type="InterPro" id="IPR020843">
    <property type="entry name" value="ER"/>
</dbReference>
<dbReference type="GO" id="GO:0018456">
    <property type="term" value="F:aryl-alcohol dehydrogenase (NAD+) activity"/>
    <property type="evidence" value="ECO:0007669"/>
    <property type="project" value="UniProtKB-EC"/>
</dbReference>
<keyword evidence="13" id="KW-1185">Reference proteome</keyword>
<accession>A0A285AWB2</accession>
<dbReference type="CDD" id="cd08278">
    <property type="entry name" value="benzyl_alcohol_DH"/>
    <property type="match status" value="1"/>
</dbReference>
<dbReference type="RefSeq" id="WP_024360199.1">
    <property type="nucleotide sequence ID" value="NZ_CABGKG010000007.1"/>
</dbReference>
<evidence type="ECO:0000259" key="7">
    <source>
        <dbReference type="SMART" id="SM00829"/>
    </source>
</evidence>
<evidence type="ECO:0000256" key="4">
    <source>
        <dbReference type="ARBA" id="ARBA00023002"/>
    </source>
</evidence>
<dbReference type="InterPro" id="IPR011032">
    <property type="entry name" value="GroES-like_sf"/>
</dbReference>
<evidence type="ECO:0000313" key="8">
    <source>
        <dbReference type="EMBL" id="MBA8123733.1"/>
    </source>
</evidence>
<evidence type="ECO:0000313" key="10">
    <source>
        <dbReference type="EMBL" id="SNU32981.1"/>
    </source>
</evidence>
<reference evidence="11" key="1">
    <citation type="submission" date="2017-08" db="EMBL/GenBank/DDBJ databases">
        <authorList>
            <person name="Brisse S."/>
        </authorList>
    </citation>
    <scope>NUCLEOTIDE SEQUENCE [LARGE SCALE GENOMIC DNA]</scope>
    <source>
        <strain evidence="11">06D021</strain>
    </source>
</reference>
<reference evidence="9 13" key="4">
    <citation type="submission" date="2024-04" db="EMBL/GenBank/DDBJ databases">
        <title>Draft genome assemblies of urinary isolates.</title>
        <authorList>
            <person name="Appleberry H."/>
            <person name="Kula A."/>
            <person name="Wolfe A.J."/>
            <person name="Putonti C."/>
        </authorList>
    </citation>
    <scope>NUCLEOTIDE SEQUENCE [LARGE SCALE GENOMIC DNA]</scope>
    <source>
        <strain evidence="9 13">UMB12529</strain>
    </source>
</reference>
<dbReference type="PROSITE" id="PS00059">
    <property type="entry name" value="ADH_ZINC"/>
    <property type="match status" value="1"/>
</dbReference>
<dbReference type="Gene3D" id="3.40.50.720">
    <property type="entry name" value="NAD(P)-binding Rossmann-like Domain"/>
    <property type="match status" value="1"/>
</dbReference>
<dbReference type="Proteomes" id="UP000557483">
    <property type="component" value="Unassembled WGS sequence"/>
</dbReference>
<dbReference type="EMBL" id="JABXRN010000001">
    <property type="protein sequence ID" value="MBA8123733.1"/>
    <property type="molecule type" value="Genomic_DNA"/>
</dbReference>
<evidence type="ECO:0000256" key="3">
    <source>
        <dbReference type="ARBA" id="ARBA00022833"/>
    </source>
</evidence>
<protein>
    <submittedName>
        <fullName evidence="10">Aryl-alcohol dehydrogenase</fullName>
        <ecNumber evidence="10">1.1.1.90</ecNumber>
    </submittedName>
    <submittedName>
        <fullName evidence="8">NAD(P)-dependent alcohol dehydrogenase</fullName>
    </submittedName>
</protein>
<dbReference type="EMBL" id="JBCGEM010000014">
    <property type="protein sequence ID" value="MEM0625721.1"/>
    <property type="molecule type" value="Genomic_DNA"/>
</dbReference>
<sequence length="375" mass="39752">MTEHCALPGSFKAAVVRQPGGPFELETVQLNSLQPHEVVVRIVATGMCHTDMVARDRLYPIPQPIVLGHEGAGVVEAVGAEVQKVVPGDHVVLTFLSCGACRPCLEGVPASCQNFNALNFSGQRSDGSHALCHHGNQTLHDRFFGQSSFAAFSVVDQRNLVKVRPDAPLELLGPLGCGIQTGAGAVLNALKVAAGSSFAAFGGGTVGLSGVMAAYVAGATTIIVIDVVEERLALARELGATHVINSKKEDPVEAIRHITGDGVDFSLESTGRPEIVRAAVEALRPRGMCGIVGASKTGTTFALDMNDVMQNCKVLRGIVEGDSIPDIFIPQLVELYVQGRFPIDKLIRFYPFEEINQAAHDSECGKTIKPVIRIG</sequence>
<dbReference type="EMBL" id="FZTC01000009">
    <property type="protein sequence ID" value="SNU32981.1"/>
    <property type="molecule type" value="Genomic_DNA"/>
</dbReference>
<evidence type="ECO:0000313" key="13">
    <source>
        <dbReference type="Proteomes" id="UP001458070"/>
    </source>
</evidence>
<evidence type="ECO:0000313" key="9">
    <source>
        <dbReference type="EMBL" id="MEM0625721.1"/>
    </source>
</evidence>
<dbReference type="GO" id="GO:0046294">
    <property type="term" value="P:formaldehyde catabolic process"/>
    <property type="evidence" value="ECO:0007669"/>
    <property type="project" value="TreeGrafter"/>
</dbReference>
<evidence type="ECO:0000313" key="12">
    <source>
        <dbReference type="Proteomes" id="UP000557483"/>
    </source>
</evidence>
<dbReference type="Proteomes" id="UP000220639">
    <property type="component" value="Unassembled WGS sequence"/>
</dbReference>
<dbReference type="FunFam" id="3.40.50.720:FF:000003">
    <property type="entry name" value="S-(hydroxymethyl)glutathione dehydrogenase"/>
    <property type="match status" value="1"/>
</dbReference>
<dbReference type="SMART" id="SM00829">
    <property type="entry name" value="PKS_ER"/>
    <property type="match status" value="1"/>
</dbReference>
<keyword evidence="3 6" id="KW-0862">Zinc</keyword>
<comment type="cofactor">
    <cofactor evidence="1 6">
        <name>Zn(2+)</name>
        <dbReference type="ChEBI" id="CHEBI:29105"/>
    </cofactor>
</comment>
<feature type="domain" description="Enoyl reductase (ER)" evidence="7">
    <location>
        <begin position="20"/>
        <end position="360"/>
    </location>
</feature>
<organism evidence="10 11">
    <name type="scientific">Klebsiella grimontii</name>
    <dbReference type="NCBI Taxonomy" id="2058152"/>
    <lineage>
        <taxon>Bacteria</taxon>
        <taxon>Pseudomonadati</taxon>
        <taxon>Pseudomonadota</taxon>
        <taxon>Gammaproteobacteria</taxon>
        <taxon>Enterobacterales</taxon>
        <taxon>Enterobacteriaceae</taxon>
        <taxon>Klebsiella/Raoultella group</taxon>
        <taxon>Klebsiella</taxon>
    </lineage>
</organism>
<dbReference type="Pfam" id="PF08240">
    <property type="entry name" value="ADH_N"/>
    <property type="match status" value="1"/>
</dbReference>
<evidence type="ECO:0000256" key="2">
    <source>
        <dbReference type="ARBA" id="ARBA00022723"/>
    </source>
</evidence>
<dbReference type="InterPro" id="IPR013154">
    <property type="entry name" value="ADH-like_N"/>
</dbReference>
<dbReference type="InterPro" id="IPR013149">
    <property type="entry name" value="ADH-like_C"/>
</dbReference>
<dbReference type="Gene3D" id="3.90.180.10">
    <property type="entry name" value="Medium-chain alcohol dehydrogenases, catalytic domain"/>
    <property type="match status" value="1"/>
</dbReference>
<evidence type="ECO:0000256" key="1">
    <source>
        <dbReference type="ARBA" id="ARBA00001947"/>
    </source>
</evidence>
<dbReference type="SUPFAM" id="SSF51735">
    <property type="entry name" value="NAD(P)-binding Rossmann-fold domains"/>
    <property type="match status" value="1"/>
</dbReference>
<dbReference type="SUPFAM" id="SSF50129">
    <property type="entry name" value="GroES-like"/>
    <property type="match status" value="1"/>
</dbReference>
<evidence type="ECO:0000256" key="5">
    <source>
        <dbReference type="ARBA" id="ARBA00023027"/>
    </source>
</evidence>
<dbReference type="GeneID" id="97397716"/>
<dbReference type="GO" id="GO:0051903">
    <property type="term" value="F:S-(hydroxymethyl)glutathione dehydrogenase [NAD(P)+] activity"/>
    <property type="evidence" value="ECO:0007669"/>
    <property type="project" value="TreeGrafter"/>
</dbReference>
<dbReference type="PANTHER" id="PTHR43880">
    <property type="entry name" value="ALCOHOL DEHYDROGENASE"/>
    <property type="match status" value="1"/>
</dbReference>
<dbReference type="InterPro" id="IPR002328">
    <property type="entry name" value="ADH_Zn_CS"/>
</dbReference>
<gene>
    <name evidence="10" type="primary">xylB</name>
    <name evidence="9" type="ORF">AAFL32_17710</name>
    <name evidence="8" type="ORF">HV064_07370</name>
    <name evidence="10" type="ORF">KOSB73_170079</name>
</gene>
<dbReference type="AlphaFoldDB" id="A0A285AWB2"/>
<proteinExistence type="inferred from homology"/>
<evidence type="ECO:0000313" key="11">
    <source>
        <dbReference type="Proteomes" id="UP000220639"/>
    </source>
</evidence>
<dbReference type="PANTHER" id="PTHR43880:SF12">
    <property type="entry name" value="ALCOHOL DEHYDROGENASE CLASS-3"/>
    <property type="match status" value="1"/>
</dbReference>
<dbReference type="InterPro" id="IPR036291">
    <property type="entry name" value="NAD(P)-bd_dom_sf"/>
</dbReference>
<reference evidence="8 12" key="3">
    <citation type="submission" date="2020-06" db="EMBL/GenBank/DDBJ databases">
        <title>REHAB project genomes.</title>
        <authorList>
            <person name="Shaw L.P."/>
        </authorList>
    </citation>
    <scope>NUCLEOTIDE SEQUENCE [LARGE SCALE GENOMIC DNA]</scope>
    <source>
        <strain evidence="8 12">RHBSTW-00092</strain>
    </source>
</reference>
<evidence type="ECO:0000256" key="6">
    <source>
        <dbReference type="RuleBase" id="RU361277"/>
    </source>
</evidence>
<reference evidence="10" key="2">
    <citation type="submission" date="2017-08" db="EMBL/GenBank/DDBJ databases">
        <authorList>
            <person name="de Groot N.N."/>
        </authorList>
    </citation>
    <scope>NUCLEOTIDE SEQUENCE [LARGE SCALE GENOMIC DNA]</scope>
    <source>
        <strain evidence="10">06D021</strain>
    </source>
</reference>
<keyword evidence="4 10" id="KW-0560">Oxidoreductase</keyword>
<dbReference type="Pfam" id="PF00107">
    <property type="entry name" value="ADH_zinc_N"/>
    <property type="match status" value="1"/>
</dbReference>
<dbReference type="GO" id="GO:0005829">
    <property type="term" value="C:cytosol"/>
    <property type="evidence" value="ECO:0007669"/>
    <property type="project" value="TreeGrafter"/>
</dbReference>
<dbReference type="EC" id="1.1.1.90" evidence="10"/>